<dbReference type="InterPro" id="IPR006626">
    <property type="entry name" value="PbH1"/>
</dbReference>
<keyword evidence="5 9" id="KW-0378">Hydrolase</keyword>
<keyword evidence="4" id="KW-0964">Secreted</keyword>
<evidence type="ECO:0000256" key="7">
    <source>
        <dbReference type="ARBA" id="ARBA00023316"/>
    </source>
</evidence>
<dbReference type="FunFam" id="2.160.20.10:FF:000004">
    <property type="entry name" value="Pectin lyase-like superfamily protein"/>
    <property type="match status" value="1"/>
</dbReference>
<dbReference type="SUPFAM" id="SSF51126">
    <property type="entry name" value="Pectin lyase-like"/>
    <property type="match status" value="1"/>
</dbReference>
<evidence type="ECO:0000256" key="6">
    <source>
        <dbReference type="ARBA" id="ARBA00023295"/>
    </source>
</evidence>
<name>A0AAN7GSB4_9MYRT</name>
<keyword evidence="3" id="KW-0134">Cell wall</keyword>
<evidence type="ECO:0000256" key="8">
    <source>
        <dbReference type="PROSITE-ProRule" id="PRU10052"/>
    </source>
</evidence>
<dbReference type="GO" id="GO:0005975">
    <property type="term" value="P:carbohydrate metabolic process"/>
    <property type="evidence" value="ECO:0007669"/>
    <property type="project" value="InterPro"/>
</dbReference>
<evidence type="ECO:0000313" key="11">
    <source>
        <dbReference type="EMBL" id="KAK4741612.1"/>
    </source>
</evidence>
<evidence type="ECO:0008006" key="13">
    <source>
        <dbReference type="Google" id="ProtNLM"/>
    </source>
</evidence>
<keyword evidence="10" id="KW-0732">Signal</keyword>
<dbReference type="InterPro" id="IPR011050">
    <property type="entry name" value="Pectin_lyase_fold/virulence"/>
</dbReference>
<evidence type="ECO:0000256" key="3">
    <source>
        <dbReference type="ARBA" id="ARBA00022512"/>
    </source>
</evidence>
<comment type="caution">
    <text evidence="11">The sequence shown here is derived from an EMBL/GenBank/DDBJ whole genome shotgun (WGS) entry which is preliminary data.</text>
</comment>
<feature type="chain" id="PRO_5042847463" description="Exopolygalacturonase-like" evidence="10">
    <location>
        <begin position="36"/>
        <end position="438"/>
    </location>
</feature>
<gene>
    <name evidence="11" type="ORF">SAY87_025200</name>
</gene>
<dbReference type="Pfam" id="PF00295">
    <property type="entry name" value="Glyco_hydro_28"/>
    <property type="match status" value="1"/>
</dbReference>
<evidence type="ECO:0000256" key="9">
    <source>
        <dbReference type="RuleBase" id="RU361169"/>
    </source>
</evidence>
<dbReference type="EMBL" id="JAXIOK010000024">
    <property type="protein sequence ID" value="KAK4741612.1"/>
    <property type="molecule type" value="Genomic_DNA"/>
</dbReference>
<dbReference type="Gene3D" id="2.160.20.10">
    <property type="entry name" value="Single-stranded right-handed beta-helix, Pectin lyase-like"/>
    <property type="match status" value="1"/>
</dbReference>
<protein>
    <recommendedName>
        <fullName evidence="13">Exopolygalacturonase-like</fullName>
    </recommendedName>
</protein>
<dbReference type="GO" id="GO:0004650">
    <property type="term" value="F:polygalacturonase activity"/>
    <property type="evidence" value="ECO:0007669"/>
    <property type="project" value="InterPro"/>
</dbReference>
<sequence>MAATPWGSFKPSRSRSIVFSALALLMLSHVSEVAARGAQYSFLNNYLNKHVLTGRKLMAEAAPVVDVTDYGAKADPLTDNAQAFMKAWKAACNYAGGPSKMVIPSGTYITSQTVFQGPCKAKPVKIEVHGTLQAVSDPSLYPDGDWISVEDVEDVIFKGGILDGQGQKMWPYNDCKKNPKCVHLTVSLHFSKVKNGLVDGVTSVNSMGFHTSFTFSSNITVVKLNILAPHNSPNTDGIHISTTATISISDSVIKTGDDCLGIIQGTSNVSITNVRCGPGHGISIGSLGKYSDEKDVVGVHVKNCTLTGTTNGVRIKSFPSDISIKASDIIFEDISMDNVSNPIIIDQKYGLRRSSKDSSVKISDVHFKNIRGTSASATAVSLTCSKKFPCKGIQIEDVNLSYVGTRDVPYGGSCINVQPTFAGKQNPPNACAAGSPQD</sequence>
<dbReference type="AlphaFoldDB" id="A0AAN7GSB4"/>
<comment type="similarity">
    <text evidence="2 9">Belongs to the glycosyl hydrolase 28 family.</text>
</comment>
<dbReference type="GO" id="GO:0071555">
    <property type="term" value="P:cell wall organization"/>
    <property type="evidence" value="ECO:0007669"/>
    <property type="project" value="UniProtKB-KW"/>
</dbReference>
<organism evidence="11 12">
    <name type="scientific">Trapa incisa</name>
    <dbReference type="NCBI Taxonomy" id="236973"/>
    <lineage>
        <taxon>Eukaryota</taxon>
        <taxon>Viridiplantae</taxon>
        <taxon>Streptophyta</taxon>
        <taxon>Embryophyta</taxon>
        <taxon>Tracheophyta</taxon>
        <taxon>Spermatophyta</taxon>
        <taxon>Magnoliopsida</taxon>
        <taxon>eudicotyledons</taxon>
        <taxon>Gunneridae</taxon>
        <taxon>Pentapetalae</taxon>
        <taxon>rosids</taxon>
        <taxon>malvids</taxon>
        <taxon>Myrtales</taxon>
        <taxon>Lythraceae</taxon>
        <taxon>Trapa</taxon>
    </lineage>
</organism>
<dbReference type="InterPro" id="IPR000743">
    <property type="entry name" value="Glyco_hydro_28"/>
</dbReference>
<dbReference type="SMART" id="SM00710">
    <property type="entry name" value="PbH1"/>
    <property type="match status" value="7"/>
</dbReference>
<keyword evidence="6 9" id="KW-0326">Glycosidase</keyword>
<proteinExistence type="inferred from homology"/>
<keyword evidence="12" id="KW-1185">Reference proteome</keyword>
<evidence type="ECO:0000256" key="1">
    <source>
        <dbReference type="ARBA" id="ARBA00004191"/>
    </source>
</evidence>
<dbReference type="PROSITE" id="PS00502">
    <property type="entry name" value="POLYGALACTURONASE"/>
    <property type="match status" value="1"/>
</dbReference>
<reference evidence="11 12" key="1">
    <citation type="journal article" date="2023" name="Hortic Res">
        <title>Pangenome of water caltrop reveals structural variations and asymmetric subgenome divergence after allopolyploidization.</title>
        <authorList>
            <person name="Zhang X."/>
            <person name="Chen Y."/>
            <person name="Wang L."/>
            <person name="Yuan Y."/>
            <person name="Fang M."/>
            <person name="Shi L."/>
            <person name="Lu R."/>
            <person name="Comes H.P."/>
            <person name="Ma Y."/>
            <person name="Chen Y."/>
            <person name="Huang G."/>
            <person name="Zhou Y."/>
            <person name="Zheng Z."/>
            <person name="Qiu Y."/>
        </authorList>
    </citation>
    <scope>NUCLEOTIDE SEQUENCE [LARGE SCALE GENOMIC DNA]</scope>
    <source>
        <tissue evidence="11">Roots</tissue>
    </source>
</reference>
<evidence type="ECO:0000256" key="10">
    <source>
        <dbReference type="SAM" id="SignalP"/>
    </source>
</evidence>
<keyword evidence="7" id="KW-0961">Cell wall biogenesis/degradation</keyword>
<accession>A0AAN7GSB4</accession>
<evidence type="ECO:0000256" key="4">
    <source>
        <dbReference type="ARBA" id="ARBA00022525"/>
    </source>
</evidence>
<comment type="subcellular location">
    <subcellularLocation>
        <location evidence="1">Secreted</location>
        <location evidence="1">Cell wall</location>
    </subcellularLocation>
</comment>
<dbReference type="Proteomes" id="UP001345219">
    <property type="component" value="Chromosome 19"/>
</dbReference>
<dbReference type="PANTHER" id="PTHR31375">
    <property type="match status" value="1"/>
</dbReference>
<dbReference type="InterPro" id="IPR012334">
    <property type="entry name" value="Pectin_lyas_fold"/>
</dbReference>
<feature type="active site" evidence="8">
    <location>
        <position position="280"/>
    </location>
</feature>
<feature type="signal peptide" evidence="10">
    <location>
        <begin position="1"/>
        <end position="35"/>
    </location>
</feature>
<evidence type="ECO:0000256" key="5">
    <source>
        <dbReference type="ARBA" id="ARBA00022801"/>
    </source>
</evidence>
<evidence type="ECO:0000313" key="12">
    <source>
        <dbReference type="Proteomes" id="UP001345219"/>
    </source>
</evidence>
<evidence type="ECO:0000256" key="2">
    <source>
        <dbReference type="ARBA" id="ARBA00008834"/>
    </source>
</evidence>